<feature type="region of interest" description="Disordered" evidence="1">
    <location>
        <begin position="1"/>
        <end position="49"/>
    </location>
</feature>
<dbReference type="HOGENOM" id="CLU_2609084_0_0_1"/>
<accession>T1JJQ4</accession>
<protein>
    <submittedName>
        <fullName evidence="2">Uncharacterized protein</fullName>
    </submittedName>
</protein>
<feature type="compositionally biased region" description="Basic and acidic residues" evidence="1">
    <location>
        <begin position="11"/>
        <end position="27"/>
    </location>
</feature>
<sequence>MSKLGEVSDAVNEREDRVQTIDDRSARTADQLTQLNPTHTLPNPKKTALAGTAEISQTTGPIDDLYAGTAGRLWLERFV</sequence>
<reference evidence="3" key="1">
    <citation type="submission" date="2011-05" db="EMBL/GenBank/DDBJ databases">
        <authorList>
            <person name="Richards S.R."/>
            <person name="Qu J."/>
            <person name="Jiang H."/>
            <person name="Jhangiani S.N."/>
            <person name="Agravi P."/>
            <person name="Goodspeed R."/>
            <person name="Gross S."/>
            <person name="Mandapat C."/>
            <person name="Jackson L."/>
            <person name="Mathew T."/>
            <person name="Pu L."/>
            <person name="Thornton R."/>
            <person name="Saada N."/>
            <person name="Wilczek-Boney K.B."/>
            <person name="Lee S."/>
            <person name="Kovar C."/>
            <person name="Wu Y."/>
            <person name="Scherer S.E."/>
            <person name="Worley K.C."/>
            <person name="Muzny D.M."/>
            <person name="Gibbs R."/>
        </authorList>
    </citation>
    <scope>NUCLEOTIDE SEQUENCE</scope>
    <source>
        <strain evidence="3">Brora</strain>
    </source>
</reference>
<dbReference type="AlphaFoldDB" id="T1JJQ4"/>
<evidence type="ECO:0000313" key="3">
    <source>
        <dbReference type="Proteomes" id="UP000014500"/>
    </source>
</evidence>
<feature type="compositionally biased region" description="Polar residues" evidence="1">
    <location>
        <begin position="28"/>
        <end position="41"/>
    </location>
</feature>
<dbReference type="EMBL" id="JH431520">
    <property type="status" value="NOT_ANNOTATED_CDS"/>
    <property type="molecule type" value="Genomic_DNA"/>
</dbReference>
<evidence type="ECO:0000313" key="2">
    <source>
        <dbReference type="EnsemblMetazoa" id="SMAR014084-PA"/>
    </source>
</evidence>
<name>T1JJQ4_STRMM</name>
<dbReference type="Proteomes" id="UP000014500">
    <property type="component" value="Unassembled WGS sequence"/>
</dbReference>
<evidence type="ECO:0000256" key="1">
    <source>
        <dbReference type="SAM" id="MobiDB-lite"/>
    </source>
</evidence>
<reference evidence="2" key="2">
    <citation type="submission" date="2015-02" db="UniProtKB">
        <authorList>
            <consortium name="EnsemblMetazoa"/>
        </authorList>
    </citation>
    <scope>IDENTIFICATION</scope>
</reference>
<organism evidence="2 3">
    <name type="scientific">Strigamia maritima</name>
    <name type="common">European centipede</name>
    <name type="synonym">Geophilus maritimus</name>
    <dbReference type="NCBI Taxonomy" id="126957"/>
    <lineage>
        <taxon>Eukaryota</taxon>
        <taxon>Metazoa</taxon>
        <taxon>Ecdysozoa</taxon>
        <taxon>Arthropoda</taxon>
        <taxon>Myriapoda</taxon>
        <taxon>Chilopoda</taxon>
        <taxon>Pleurostigmophora</taxon>
        <taxon>Geophilomorpha</taxon>
        <taxon>Linotaeniidae</taxon>
        <taxon>Strigamia</taxon>
    </lineage>
</organism>
<proteinExistence type="predicted"/>
<dbReference type="EnsemblMetazoa" id="SMAR014084-RA">
    <property type="protein sequence ID" value="SMAR014084-PA"/>
    <property type="gene ID" value="SMAR014084"/>
</dbReference>
<keyword evidence="3" id="KW-1185">Reference proteome</keyword>